<comment type="caution">
    <text evidence="1">The sequence shown here is derived from an EMBL/GenBank/DDBJ whole genome shotgun (WGS) entry which is preliminary data.</text>
</comment>
<organism evidence="1">
    <name type="scientific">marine sediment metagenome</name>
    <dbReference type="NCBI Taxonomy" id="412755"/>
    <lineage>
        <taxon>unclassified sequences</taxon>
        <taxon>metagenomes</taxon>
        <taxon>ecological metagenomes</taxon>
    </lineage>
</organism>
<reference evidence="1" key="1">
    <citation type="journal article" date="2015" name="Nature">
        <title>Complex archaea that bridge the gap between prokaryotes and eukaryotes.</title>
        <authorList>
            <person name="Spang A."/>
            <person name="Saw J.H."/>
            <person name="Jorgensen S.L."/>
            <person name="Zaremba-Niedzwiedzka K."/>
            <person name="Martijn J."/>
            <person name="Lind A.E."/>
            <person name="van Eijk R."/>
            <person name="Schleper C."/>
            <person name="Guy L."/>
            <person name="Ettema T.J."/>
        </authorList>
    </citation>
    <scope>NUCLEOTIDE SEQUENCE</scope>
</reference>
<gene>
    <name evidence="1" type="ORF">LCGC14_1408660</name>
</gene>
<dbReference type="EMBL" id="LAZR01009275">
    <property type="protein sequence ID" value="KKM73620.1"/>
    <property type="molecule type" value="Genomic_DNA"/>
</dbReference>
<proteinExistence type="predicted"/>
<protein>
    <submittedName>
        <fullName evidence="1">Uncharacterized protein</fullName>
    </submittedName>
</protein>
<accession>A0A0F9MA98</accession>
<sequence>MPGAPLIENSIALLSTTTAVDMKTAQKNTLYTVPTGKTAYVTSVVIRETSASLAGGTDYDLGTGANADTWRQTNDLSTMTTAGTDYMEIRGAANTKYTDNAAASVFGIKVITGSTAAATATIDVFGFLA</sequence>
<dbReference type="AlphaFoldDB" id="A0A0F9MA98"/>
<evidence type="ECO:0000313" key="1">
    <source>
        <dbReference type="EMBL" id="KKM73620.1"/>
    </source>
</evidence>
<name>A0A0F9MA98_9ZZZZ</name>